<dbReference type="Proteomes" id="UP000256485">
    <property type="component" value="Unassembled WGS sequence"/>
</dbReference>
<dbReference type="RefSeq" id="WP_115849332.1">
    <property type="nucleotide sequence ID" value="NZ_QTUC01000001.1"/>
</dbReference>
<dbReference type="Pfam" id="PF01909">
    <property type="entry name" value="NTP_transf_2"/>
    <property type="match status" value="1"/>
</dbReference>
<proteinExistence type="predicted"/>
<dbReference type="InterPro" id="IPR002934">
    <property type="entry name" value="Polymerase_NTP_transf_dom"/>
</dbReference>
<evidence type="ECO:0000259" key="2">
    <source>
        <dbReference type="Pfam" id="PF01909"/>
    </source>
</evidence>
<dbReference type="EMBL" id="QTUC01000001">
    <property type="protein sequence ID" value="REF35571.1"/>
    <property type="molecule type" value="Genomic_DNA"/>
</dbReference>
<feature type="compositionally biased region" description="Low complexity" evidence="1">
    <location>
        <begin position="27"/>
        <end position="37"/>
    </location>
</feature>
<reference evidence="3 4" key="1">
    <citation type="submission" date="2018-08" db="EMBL/GenBank/DDBJ databases">
        <title>Sequencing the genomes of 1000 actinobacteria strains.</title>
        <authorList>
            <person name="Klenk H.-P."/>
        </authorList>
    </citation>
    <scope>NUCLEOTIDE SEQUENCE [LARGE SCALE GENOMIC DNA]</scope>
    <source>
        <strain evidence="3 4">DSM 22891</strain>
    </source>
</reference>
<name>A0A3D9VE19_THECX</name>
<dbReference type="OrthoDB" id="43980at2"/>
<protein>
    <recommendedName>
        <fullName evidence="2">Polymerase nucleotidyl transferase domain-containing protein</fullName>
    </recommendedName>
</protein>
<feature type="region of interest" description="Disordered" evidence="1">
    <location>
        <begin position="1"/>
        <end position="37"/>
    </location>
</feature>
<feature type="domain" description="Polymerase nucleotidyl transferase" evidence="2">
    <location>
        <begin position="61"/>
        <end position="89"/>
    </location>
</feature>
<gene>
    <name evidence="3" type="ORF">DFJ64_0952</name>
</gene>
<organism evidence="3 4">
    <name type="scientific">Thermasporomyces composti</name>
    <dbReference type="NCBI Taxonomy" id="696763"/>
    <lineage>
        <taxon>Bacteria</taxon>
        <taxon>Bacillati</taxon>
        <taxon>Actinomycetota</taxon>
        <taxon>Actinomycetes</taxon>
        <taxon>Propionibacteriales</taxon>
        <taxon>Nocardioidaceae</taxon>
        <taxon>Thermasporomyces</taxon>
    </lineage>
</organism>
<sequence length="273" mass="29575">MPFDSRSFRDQTVPTGYGADQRDRAHQAGGHQASAAQPSVDWAREIVVRHVRTAFPTLCAALLSGSIVRAAATETSDIDVVVLLPERAGSRRETTTWDGAPVDLFVYDPDGLTRWLGKDTQGRRPVLCSLLIDGHVVAGDAAAAEQAKALARKVYEAGPAKLSDAELDRLRFEATDLMLDLQSTVDRSEALLLAAMLVQTTGDLVLNAAGRWTGRGKWLPRELRAYDPELARDLAAAHDDLARTGDAEMLIRLVDNILARHGGRMVAGRMEAG</sequence>
<evidence type="ECO:0000313" key="4">
    <source>
        <dbReference type="Proteomes" id="UP000256485"/>
    </source>
</evidence>
<evidence type="ECO:0000256" key="1">
    <source>
        <dbReference type="SAM" id="MobiDB-lite"/>
    </source>
</evidence>
<dbReference type="CDD" id="cd05403">
    <property type="entry name" value="NT_KNTase_like"/>
    <property type="match status" value="1"/>
</dbReference>
<keyword evidence="4" id="KW-1185">Reference proteome</keyword>
<dbReference type="Gene3D" id="3.30.460.10">
    <property type="entry name" value="Beta Polymerase, domain 2"/>
    <property type="match status" value="1"/>
</dbReference>
<accession>A0A3D9VE19</accession>
<dbReference type="AlphaFoldDB" id="A0A3D9VE19"/>
<dbReference type="InterPro" id="IPR043519">
    <property type="entry name" value="NT_sf"/>
</dbReference>
<evidence type="ECO:0000313" key="3">
    <source>
        <dbReference type="EMBL" id="REF35571.1"/>
    </source>
</evidence>
<comment type="caution">
    <text evidence="3">The sequence shown here is derived from an EMBL/GenBank/DDBJ whole genome shotgun (WGS) entry which is preliminary data.</text>
</comment>
<dbReference type="SUPFAM" id="SSF81301">
    <property type="entry name" value="Nucleotidyltransferase"/>
    <property type="match status" value="1"/>
</dbReference>
<dbReference type="GO" id="GO:0016779">
    <property type="term" value="F:nucleotidyltransferase activity"/>
    <property type="evidence" value="ECO:0007669"/>
    <property type="project" value="InterPro"/>
</dbReference>